<proteinExistence type="predicted"/>
<dbReference type="InterPro" id="IPR032675">
    <property type="entry name" value="LRR_dom_sf"/>
</dbReference>
<name>A0A061B1Y0_RHOTO</name>
<evidence type="ECO:0000313" key="1">
    <source>
        <dbReference type="EMBL" id="CDR43837.1"/>
    </source>
</evidence>
<reference evidence="1" key="1">
    <citation type="journal article" date="2014" name="Genome Announc.">
        <title>Draft genome sequence of Rhodosporidium toruloides CECT1137, an oleaginous yeast of biotechnological interest.</title>
        <authorList>
            <person name="Morin N."/>
            <person name="Calcas X."/>
            <person name="Devillers H."/>
            <person name="Durrens P."/>
            <person name="Sherman D.J."/>
            <person name="Nicaud J.-M."/>
            <person name="Neuveglise C."/>
        </authorList>
    </citation>
    <scope>NUCLEOTIDE SEQUENCE</scope>
    <source>
        <strain evidence="1">CECT1137</strain>
    </source>
</reference>
<protein>
    <submittedName>
        <fullName evidence="1">RHTO0S08e06722g1_1</fullName>
    </submittedName>
</protein>
<dbReference type="SUPFAM" id="SSF52047">
    <property type="entry name" value="RNI-like"/>
    <property type="match status" value="1"/>
</dbReference>
<dbReference type="AlphaFoldDB" id="A0A061B1Y0"/>
<accession>A0A061B1Y0</accession>
<sequence length="486" mass="54730">MSTAGPPPPATRRTVDLPAEIKALIIEHCHALEERWRERARYLHTYISTQDHLNEMRPGKSDLAEYLDKVASRPSLIGSLYRLSRSWSSAAAPERFSSLLVSQTGSFIFQQHILPRCAHHFRVVRFDALGTNRARFNAFLLLLPQLPNVDAALLTRSGFEEHLSETNTFDRLTWASLEDPLSVLARFLGRLIKLDVSFGDWTHINRVVQAASSLQILYLHDHPEDLDSNVLVDILQHLPNLRELAMETVDSEALNDAIGRLQGQKLPPLADFSVFVGWDIAVVLRFAHLFRNTLTHLTLAITPNSGGARDPINTTFPHLHTLRFYGEAGTSDDFFLGLSAQHLPVLSHLIVLGRDLAIQGVDDVLDFCDAFKRAGRPLREIQIVDPQSFLSVADLERIHGELDHPNTKITTAPCDNFLERLYLRPPKEAELVWPIDPHPIRLAVEQTVGFINDWLAQARNMEDIGAYARLAVVLQRAEVERVVMAP</sequence>
<dbReference type="EMBL" id="LK052943">
    <property type="protein sequence ID" value="CDR43837.1"/>
    <property type="molecule type" value="Genomic_DNA"/>
</dbReference>
<gene>
    <name evidence="1" type="ORF">RHTO0S_08e06722g</name>
</gene>
<dbReference type="Gene3D" id="3.80.10.10">
    <property type="entry name" value="Ribonuclease Inhibitor"/>
    <property type="match status" value="1"/>
</dbReference>
<organism evidence="1">
    <name type="scientific">Rhodotorula toruloides</name>
    <name type="common">Yeast</name>
    <name type="synonym">Rhodosporidium toruloides</name>
    <dbReference type="NCBI Taxonomy" id="5286"/>
    <lineage>
        <taxon>Eukaryota</taxon>
        <taxon>Fungi</taxon>
        <taxon>Dikarya</taxon>
        <taxon>Basidiomycota</taxon>
        <taxon>Pucciniomycotina</taxon>
        <taxon>Microbotryomycetes</taxon>
        <taxon>Sporidiobolales</taxon>
        <taxon>Sporidiobolaceae</taxon>
        <taxon>Rhodotorula</taxon>
    </lineage>
</organism>